<proteinExistence type="predicted"/>
<accession>A0ABD3Y890</accession>
<evidence type="ECO:0000313" key="1">
    <source>
        <dbReference type="EMBL" id="KDC50628.1"/>
    </source>
</evidence>
<name>A0ABD3Y890_9GAMM</name>
<organism evidence="1 2">
    <name type="scientific">Pseudoalteromonas fuliginea</name>
    <dbReference type="NCBI Taxonomy" id="1872678"/>
    <lineage>
        <taxon>Bacteria</taxon>
        <taxon>Pseudomonadati</taxon>
        <taxon>Pseudomonadota</taxon>
        <taxon>Gammaproteobacteria</taxon>
        <taxon>Alteromonadales</taxon>
        <taxon>Pseudoalteromonadaceae</taxon>
        <taxon>Pseudoalteromonas</taxon>
    </lineage>
</organism>
<comment type="caution">
    <text evidence="1">The sequence shown here is derived from an EMBL/GenBank/DDBJ whole genome shotgun (WGS) entry which is preliminary data.</text>
</comment>
<dbReference type="Proteomes" id="UP000027154">
    <property type="component" value="Unassembled WGS sequence"/>
</dbReference>
<gene>
    <name evidence="1" type="ORF">DC53_12300</name>
</gene>
<protein>
    <recommendedName>
        <fullName evidence="3">Histidine kinase</fullName>
    </recommendedName>
</protein>
<dbReference type="EMBL" id="JJNZ01000037">
    <property type="protein sequence ID" value="KDC50628.1"/>
    <property type="molecule type" value="Genomic_DNA"/>
</dbReference>
<reference evidence="1 2" key="1">
    <citation type="submission" date="2014-04" db="EMBL/GenBank/DDBJ databases">
        <title>Pseudoalteromonas galatheae sp. nov., isolated from a deep-sea polychaete near Canal Concepcion, Chile.</title>
        <authorList>
            <person name="Machado H.R."/>
            <person name="Gram L."/>
            <person name="Vynne N.G."/>
        </authorList>
    </citation>
    <scope>NUCLEOTIDE SEQUENCE [LARGE SCALE GENOMIC DNA]</scope>
    <source>
        <strain evidence="1 2">KMM216</strain>
    </source>
</reference>
<dbReference type="RefSeq" id="WP_033030210.1">
    <property type="nucleotide sequence ID" value="NZ_JJNZ01000037.1"/>
</dbReference>
<sequence length="562" mass="64143">MNEPISVKLNQLLENTKLFLTLYNVKKQWQTVYPAVCKLSEQYRELYEQYPVALQARCAVFNPKYSYSVNLVINQCVLTAALCKSQQYNNQLSELYICAALVDHLCVGEQLNKLSKQLKFSDSDKKIWQLRHQLTAKIILTGGDSAKPITQVLAKLSKYKQALVTTPKIMLYDGGITLVAIANIIAMNITYSPSKQHISLFKALGDLYIRTPNLFAQQLIKFLIAHIGPLLPGSRVIYNDQLMVYLASDNQQRHILINAENKNKIAWYRVKALLNSNAIQWQSNDSRIQISVWDSEHITSTANILNNGSLALIELISRLKLQHEYSYKALSQIMAPYPNVIENLCEAVKPYNNEHQAAKNLKHSLSMVGYFNAPAIIQRVIFEQLVKVTPHPLQQFVLTRLECIVEIIALLVSKNKMIQFEHIALPLYGYAYFLLTQCSTHISRKIMIDETPNTTLNTPISAFFGVSSLDTEQLKAQLTLLLSDNPWAIALLEAEHLPKKQLNERSKLWVAIKALTQTVFKPQLKLSTWQQQILDQQLTTQKWENHHLFNEQLQELALSNTI</sequence>
<evidence type="ECO:0008006" key="3">
    <source>
        <dbReference type="Google" id="ProtNLM"/>
    </source>
</evidence>
<dbReference type="AlphaFoldDB" id="A0ABD3Y890"/>
<evidence type="ECO:0000313" key="2">
    <source>
        <dbReference type="Proteomes" id="UP000027154"/>
    </source>
</evidence>